<dbReference type="InterPro" id="IPR033749">
    <property type="entry name" value="Polyprenyl_synt_CS"/>
</dbReference>
<dbReference type="EC" id="2.5.1.10" evidence="5"/>
<feature type="compositionally biased region" description="Basic and acidic residues" evidence="4">
    <location>
        <begin position="64"/>
        <end position="73"/>
    </location>
</feature>
<name>A0A8I0PA80_9ACTN</name>
<evidence type="ECO:0000256" key="3">
    <source>
        <dbReference type="RuleBase" id="RU004466"/>
    </source>
</evidence>
<accession>A0A8I0PA80</accession>
<dbReference type="NCBIfam" id="NF041169">
    <property type="entry name" value="f2_encap_cargo4"/>
    <property type="match status" value="1"/>
</dbReference>
<evidence type="ECO:0000313" key="6">
    <source>
        <dbReference type="Proteomes" id="UP000629287"/>
    </source>
</evidence>
<dbReference type="SFLD" id="SFLDS00005">
    <property type="entry name" value="Isoprenoid_Synthase_Type_I"/>
    <property type="match status" value="1"/>
</dbReference>
<dbReference type="GO" id="GO:0008299">
    <property type="term" value="P:isoprenoid biosynthetic process"/>
    <property type="evidence" value="ECO:0007669"/>
    <property type="project" value="InterPro"/>
</dbReference>
<evidence type="ECO:0000256" key="4">
    <source>
        <dbReference type="SAM" id="MobiDB-lite"/>
    </source>
</evidence>
<comment type="similarity">
    <text evidence="3">Belongs to the FPP/GGPP synthase family.</text>
</comment>
<feature type="compositionally biased region" description="Basic and acidic residues" evidence="4">
    <location>
        <begin position="1"/>
        <end position="12"/>
    </location>
</feature>
<dbReference type="EMBL" id="JADBGF010000001">
    <property type="protein sequence ID" value="MBE1600182.1"/>
    <property type="molecule type" value="Genomic_DNA"/>
</dbReference>
<dbReference type="InterPro" id="IPR000092">
    <property type="entry name" value="Polyprenyl_synt"/>
</dbReference>
<sequence length="441" mass="45605">MGEFLTETKRGPAETPARTATPAYAEETACADGAAGAGGLAGARAPVRVVPPAGVVRPAGPAGDRGRERRGVLEPKGGGEPVRAGSPGGDRATVGPAGGRNPLDGREAAGILEQARVSVDPELRRAVETLPLSMRRVARYHFGWEDAHGTPAAGNAGKAIRPALVLAAVSALGGHESTAVRAAAAVELVHNFTLLHDDVMDRDTTRRHRATAWTVFGVPDAILAGDAMQALAQQLLAEDPHPASAAASARLASCVIELCAGQHTDTEMEGRRPEEVTLDEVLAMAEAKTGALLGCACAVGALYAGAGEEDVEALDAFGREAGLAFQLIDDVIGIWGDPSRTGKPAGADLMVRKKSLPVVAALASGTPEATELAELYGLPYEEGDLERTARVVERAGGRDWAQVQAADRMARAMQELSRAVPDPESAGGLLALAEFVTRRSS</sequence>
<dbReference type="Pfam" id="PF00348">
    <property type="entry name" value="polyprenyl_synt"/>
    <property type="match status" value="1"/>
</dbReference>
<dbReference type="EC" id="2.5.1.29" evidence="5"/>
<dbReference type="Gene3D" id="1.10.600.10">
    <property type="entry name" value="Farnesyl Diphosphate Synthase"/>
    <property type="match status" value="1"/>
</dbReference>
<evidence type="ECO:0000256" key="1">
    <source>
        <dbReference type="ARBA" id="ARBA00022723"/>
    </source>
</evidence>
<keyword evidence="2" id="KW-0460">Magnesium</keyword>
<organism evidence="5 6">
    <name type="scientific">Streptomyces stelliscabiei</name>
    <dbReference type="NCBI Taxonomy" id="146820"/>
    <lineage>
        <taxon>Bacteria</taxon>
        <taxon>Bacillati</taxon>
        <taxon>Actinomycetota</taxon>
        <taxon>Actinomycetes</taxon>
        <taxon>Kitasatosporales</taxon>
        <taxon>Streptomycetaceae</taxon>
        <taxon>Streptomyces</taxon>
    </lineage>
</organism>
<dbReference type="GO" id="GO:0004311">
    <property type="term" value="F:geranylgeranyl diphosphate synthase activity"/>
    <property type="evidence" value="ECO:0007669"/>
    <property type="project" value="UniProtKB-EC"/>
</dbReference>
<comment type="caution">
    <text evidence="5">The sequence shown here is derived from an EMBL/GenBank/DDBJ whole genome shotgun (WGS) entry which is preliminary data.</text>
</comment>
<dbReference type="GO" id="GO:0004337">
    <property type="term" value="F:(2E,6E)-farnesyl diphosphate synthase activity"/>
    <property type="evidence" value="ECO:0007669"/>
    <property type="project" value="UniProtKB-EC"/>
</dbReference>
<feature type="region of interest" description="Disordered" evidence="4">
    <location>
        <begin position="54"/>
        <end position="101"/>
    </location>
</feature>
<proteinExistence type="inferred from homology"/>
<keyword evidence="1" id="KW-0479">Metal-binding</keyword>
<evidence type="ECO:0000256" key="2">
    <source>
        <dbReference type="ARBA" id="ARBA00022842"/>
    </source>
</evidence>
<dbReference type="InterPro" id="IPR008949">
    <property type="entry name" value="Isoprenoid_synthase_dom_sf"/>
</dbReference>
<dbReference type="GeneID" id="86830834"/>
<dbReference type="GO" id="GO:0004161">
    <property type="term" value="F:dimethylallyltranstransferase activity"/>
    <property type="evidence" value="ECO:0007669"/>
    <property type="project" value="UniProtKB-EC"/>
</dbReference>
<feature type="compositionally biased region" description="Low complexity" evidence="4">
    <location>
        <begin position="13"/>
        <end position="22"/>
    </location>
</feature>
<dbReference type="CDD" id="cd00685">
    <property type="entry name" value="Trans_IPPS_HT"/>
    <property type="match status" value="1"/>
</dbReference>
<reference evidence="5 6" key="1">
    <citation type="submission" date="2020-10" db="EMBL/GenBank/DDBJ databases">
        <title>Sequencing the genomes of 1000 actinobacteria strains.</title>
        <authorList>
            <person name="Klenk H.-P."/>
        </authorList>
    </citation>
    <scope>NUCLEOTIDE SEQUENCE [LARGE SCALE GENOMIC DNA]</scope>
    <source>
        <strain evidence="5 6">DSM 41803</strain>
    </source>
</reference>
<protein>
    <submittedName>
        <fullName evidence="5">Geranylgeranyl diphosphate synthase type I</fullName>
        <ecNumber evidence="5">2.5.1.1</ecNumber>
        <ecNumber evidence="5">2.5.1.10</ecNumber>
        <ecNumber evidence="5">2.5.1.29</ecNumber>
    </submittedName>
</protein>
<dbReference type="EC" id="2.5.1.1" evidence="5"/>
<dbReference type="RefSeq" id="WP_192781739.1">
    <property type="nucleotide sequence ID" value="NZ_JADBGF010000001.1"/>
</dbReference>
<feature type="region of interest" description="Disordered" evidence="4">
    <location>
        <begin position="1"/>
        <end position="22"/>
    </location>
</feature>
<keyword evidence="3 5" id="KW-0808">Transferase</keyword>
<evidence type="ECO:0000313" key="5">
    <source>
        <dbReference type="EMBL" id="MBE1600182.1"/>
    </source>
</evidence>
<dbReference type="SUPFAM" id="SSF48576">
    <property type="entry name" value="Terpenoid synthases"/>
    <property type="match status" value="1"/>
</dbReference>
<dbReference type="GO" id="GO:0046872">
    <property type="term" value="F:metal ion binding"/>
    <property type="evidence" value="ECO:0007669"/>
    <property type="project" value="UniProtKB-KW"/>
</dbReference>
<gene>
    <name evidence="5" type="ORF">H4687_006311</name>
</gene>
<dbReference type="PANTHER" id="PTHR12001:SF86">
    <property type="entry name" value="GERANYLGERANYL DIPHOSPHATE SYNTHASE"/>
    <property type="match status" value="1"/>
</dbReference>
<dbReference type="PROSITE" id="PS00723">
    <property type="entry name" value="POLYPRENYL_SYNTHASE_1"/>
    <property type="match status" value="1"/>
</dbReference>
<dbReference type="SFLD" id="SFLDG01017">
    <property type="entry name" value="Polyprenyl_Transferase_Like"/>
    <property type="match status" value="1"/>
</dbReference>
<dbReference type="Proteomes" id="UP000629287">
    <property type="component" value="Unassembled WGS sequence"/>
</dbReference>
<dbReference type="AlphaFoldDB" id="A0A8I0PA80"/>
<dbReference type="PANTHER" id="PTHR12001">
    <property type="entry name" value="GERANYLGERANYL PYROPHOSPHATE SYNTHASE"/>
    <property type="match status" value="1"/>
</dbReference>
<keyword evidence="6" id="KW-1185">Reference proteome</keyword>